<evidence type="ECO:0000259" key="10">
    <source>
        <dbReference type="Pfam" id="PF02397"/>
    </source>
</evidence>
<feature type="transmembrane region" description="Helical" evidence="9">
    <location>
        <begin position="91"/>
        <end position="109"/>
    </location>
</feature>
<comment type="subcellular location">
    <subcellularLocation>
        <location evidence="2">Cell membrane</location>
    </subcellularLocation>
    <subcellularLocation>
        <location evidence="1">Membrane</location>
        <topology evidence="1">Multi-pass membrane protein</topology>
    </subcellularLocation>
</comment>
<keyword evidence="5" id="KW-0808">Transferase</keyword>
<feature type="domain" description="Bacterial sugar transferase" evidence="10">
    <location>
        <begin position="281"/>
        <end position="472"/>
    </location>
</feature>
<keyword evidence="7 9" id="KW-1133">Transmembrane helix</keyword>
<dbReference type="NCBIfam" id="TIGR03022">
    <property type="entry name" value="WbaP_sugtrans"/>
    <property type="match status" value="1"/>
</dbReference>
<evidence type="ECO:0000256" key="4">
    <source>
        <dbReference type="ARBA" id="ARBA00022475"/>
    </source>
</evidence>
<evidence type="ECO:0000256" key="1">
    <source>
        <dbReference type="ARBA" id="ARBA00004141"/>
    </source>
</evidence>
<sequence length="478" mass="54208">MTAQDFPQWFKSRFTHTSSFASGITFMIFDCIGVMLCVGAGFFTVNAIDRTLIVFRDFVHYWVYLPAFAAAFFAARLYPGIMLQPSEEVRRFSLTSFFCFTGIALSIAVETDDRNALSVALLLAVPFATFILPLIREAVRHAVSFSRWWGIPVVVYSSNRDKQLVVDRLLKKPTLGYKPAAIIADDTAFYSEYCGIPVFPYSAEIEQRIHECKITTAIVVERNSITQKGPHNLLLSAYRYVITIPFQQGLKSVSLSVRDFGGVLGFSAANRLTRPINLVIKRLIDLALLLLSAPLVLPLVGLLSLLVKWTSPGPIFYGHKRIGKNGRQITTWKFRSMVVDADRRLEELLENNPELRRQWNENQKLENDPRVTPIGKFLRKTSLDELPQFFNILTGQMSFVGPRPIVEAEKAKYGDKFDYIFSVTPGLSGMWQISGRSDTGYEERIMLDTYYTQNWSIWLDIWIILQTALVVVTGKGAY</sequence>
<evidence type="ECO:0000256" key="9">
    <source>
        <dbReference type="SAM" id="Phobius"/>
    </source>
</evidence>
<dbReference type="EMBL" id="AWVH01000002">
    <property type="protein sequence ID" value="ERJ94499.1"/>
    <property type="molecule type" value="Genomic_DNA"/>
</dbReference>
<gene>
    <name evidence="11" type="ORF">HMPREF9193_00032</name>
</gene>
<feature type="transmembrane region" description="Helical" evidence="9">
    <location>
        <begin position="61"/>
        <end position="79"/>
    </location>
</feature>
<protein>
    <submittedName>
        <fullName evidence="11">Undecaprenyl-phosphate galactose phosphotransferase, WbaP</fullName>
    </submittedName>
</protein>
<evidence type="ECO:0000256" key="6">
    <source>
        <dbReference type="ARBA" id="ARBA00022692"/>
    </source>
</evidence>
<dbReference type="InterPro" id="IPR017472">
    <property type="entry name" value="Undecaprenyl-P_galact_Ptfrase"/>
</dbReference>
<keyword evidence="8 9" id="KW-0472">Membrane</keyword>
<evidence type="ECO:0000256" key="5">
    <source>
        <dbReference type="ARBA" id="ARBA00022679"/>
    </source>
</evidence>
<evidence type="ECO:0000256" key="2">
    <source>
        <dbReference type="ARBA" id="ARBA00004236"/>
    </source>
</evidence>
<comment type="caution">
    <text evidence="11">The sequence shown here is derived from an EMBL/GenBank/DDBJ whole genome shotgun (WGS) entry which is preliminary data.</text>
</comment>
<dbReference type="PANTHER" id="PTHR30576">
    <property type="entry name" value="COLANIC BIOSYNTHESIS UDP-GLUCOSE LIPID CARRIER TRANSFERASE"/>
    <property type="match status" value="1"/>
</dbReference>
<dbReference type="RefSeq" id="WP_021686005.1">
    <property type="nucleotide sequence ID" value="NZ_KI260552.1"/>
</dbReference>
<evidence type="ECO:0000256" key="3">
    <source>
        <dbReference type="ARBA" id="ARBA00006464"/>
    </source>
</evidence>
<dbReference type="NCBIfam" id="TIGR03025">
    <property type="entry name" value="EPS_sugtrans"/>
    <property type="match status" value="1"/>
</dbReference>
<dbReference type="InterPro" id="IPR017475">
    <property type="entry name" value="EPS_sugar_tfrase"/>
</dbReference>
<dbReference type="Pfam" id="PF02397">
    <property type="entry name" value="Bac_transf"/>
    <property type="match status" value="1"/>
</dbReference>
<keyword evidence="12" id="KW-1185">Reference proteome</keyword>
<keyword evidence="4" id="KW-1003">Cell membrane</keyword>
<evidence type="ECO:0000313" key="12">
    <source>
        <dbReference type="Proteomes" id="UP000016649"/>
    </source>
</evidence>
<name>A0ABN0P1Q6_TRELE</name>
<feature type="transmembrane region" description="Helical" evidence="9">
    <location>
        <begin position="20"/>
        <end position="41"/>
    </location>
</feature>
<feature type="transmembrane region" description="Helical" evidence="9">
    <location>
        <begin position="115"/>
        <end position="135"/>
    </location>
</feature>
<evidence type="ECO:0000256" key="7">
    <source>
        <dbReference type="ARBA" id="ARBA00022989"/>
    </source>
</evidence>
<evidence type="ECO:0000313" key="11">
    <source>
        <dbReference type="EMBL" id="ERJ94499.1"/>
    </source>
</evidence>
<accession>A0ABN0P1Q6</accession>
<dbReference type="InterPro" id="IPR003362">
    <property type="entry name" value="Bact_transf"/>
</dbReference>
<keyword evidence="6 9" id="KW-0812">Transmembrane</keyword>
<dbReference type="Proteomes" id="UP000016649">
    <property type="component" value="Unassembled WGS sequence"/>
</dbReference>
<dbReference type="PANTHER" id="PTHR30576:SF4">
    <property type="entry name" value="UNDECAPRENYL-PHOSPHATE GALACTOSE PHOSPHOTRANSFERASE"/>
    <property type="match status" value="1"/>
</dbReference>
<organism evidence="11 12">
    <name type="scientific">Treponema lecithinolyticum ATCC 700332</name>
    <dbReference type="NCBI Taxonomy" id="1321815"/>
    <lineage>
        <taxon>Bacteria</taxon>
        <taxon>Pseudomonadati</taxon>
        <taxon>Spirochaetota</taxon>
        <taxon>Spirochaetia</taxon>
        <taxon>Spirochaetales</taxon>
        <taxon>Treponemataceae</taxon>
        <taxon>Treponema</taxon>
    </lineage>
</organism>
<evidence type="ECO:0000256" key="8">
    <source>
        <dbReference type="ARBA" id="ARBA00023136"/>
    </source>
</evidence>
<proteinExistence type="inferred from homology"/>
<reference evidence="11 12" key="1">
    <citation type="submission" date="2013-08" db="EMBL/GenBank/DDBJ databases">
        <authorList>
            <person name="Weinstock G."/>
            <person name="Sodergren E."/>
            <person name="Wylie T."/>
            <person name="Fulton L."/>
            <person name="Fulton R."/>
            <person name="Fronick C."/>
            <person name="O'Laughlin M."/>
            <person name="Godfrey J."/>
            <person name="Miner T."/>
            <person name="Herter B."/>
            <person name="Appelbaum E."/>
            <person name="Cordes M."/>
            <person name="Lek S."/>
            <person name="Wollam A."/>
            <person name="Pepin K.H."/>
            <person name="Palsikar V.B."/>
            <person name="Mitreva M."/>
            <person name="Wilson R.K."/>
        </authorList>
    </citation>
    <scope>NUCLEOTIDE SEQUENCE [LARGE SCALE GENOMIC DNA]</scope>
    <source>
        <strain evidence="11 12">ATCC 700332</strain>
    </source>
</reference>
<comment type="similarity">
    <text evidence="3">Belongs to the bacterial sugar transferase family.</text>
</comment>